<dbReference type="Gene3D" id="3.40.50.150">
    <property type="entry name" value="Vaccinia Virus protein VP39"/>
    <property type="match status" value="1"/>
</dbReference>
<accession>A0A927HEN5</accession>
<gene>
    <name evidence="1" type="ORF">H9Q16_06495</name>
</gene>
<dbReference type="AlphaFoldDB" id="A0A927HEN5"/>
<keyword evidence="2" id="KW-1185">Reference proteome</keyword>
<dbReference type="GO" id="GO:0032259">
    <property type="term" value="P:methylation"/>
    <property type="evidence" value="ECO:0007669"/>
    <property type="project" value="UniProtKB-KW"/>
</dbReference>
<keyword evidence="1" id="KW-0489">Methyltransferase</keyword>
<dbReference type="SUPFAM" id="SSF53335">
    <property type="entry name" value="S-adenosyl-L-methionine-dependent methyltransferases"/>
    <property type="match status" value="1"/>
</dbReference>
<dbReference type="EMBL" id="JACTAG010000001">
    <property type="protein sequence ID" value="MBD3663564.1"/>
    <property type="molecule type" value="Genomic_DNA"/>
</dbReference>
<dbReference type="Pfam" id="PF13578">
    <property type="entry name" value="Methyltransf_24"/>
    <property type="match status" value="1"/>
</dbReference>
<organism evidence="1 2">
    <name type="scientific">Sulfitobacter aestuariivivens</name>
    <dbReference type="NCBI Taxonomy" id="2766981"/>
    <lineage>
        <taxon>Bacteria</taxon>
        <taxon>Pseudomonadati</taxon>
        <taxon>Pseudomonadota</taxon>
        <taxon>Alphaproteobacteria</taxon>
        <taxon>Rhodobacterales</taxon>
        <taxon>Roseobacteraceae</taxon>
        <taxon>Sulfitobacter</taxon>
    </lineage>
</organism>
<sequence length="237" mass="27095">MKKFRFPEDGNVAADIRDRYGFDGELLEIYAGNEGVKVHKWHHYLPLYDRYFRQYRGSAIKFLEIGVNNGGSLQMWRRYFGSDAVICGIDINPDCAQYDGQSGMVRIGSQDDPDFLARVVEEMGGIDVVLDDGSHRMHHIDATLRILYPLLSQNGTYMIEDLHTAYYPRFGGGFRASENFFNTVRGVIDDMHRWYHGKKQLRVPEMAAEVGGVHIHDSIVVIDKAPSLRPTHSRVQK</sequence>
<protein>
    <submittedName>
        <fullName evidence="1">Class I SAM-dependent methyltransferase</fullName>
    </submittedName>
</protein>
<keyword evidence="1" id="KW-0808">Transferase</keyword>
<dbReference type="RefSeq" id="WP_191074518.1">
    <property type="nucleotide sequence ID" value="NZ_JACTAG010000001.1"/>
</dbReference>
<dbReference type="InterPro" id="IPR029063">
    <property type="entry name" value="SAM-dependent_MTases_sf"/>
</dbReference>
<dbReference type="GO" id="GO:0008168">
    <property type="term" value="F:methyltransferase activity"/>
    <property type="evidence" value="ECO:0007669"/>
    <property type="project" value="UniProtKB-KW"/>
</dbReference>
<name>A0A927HEN5_9RHOB</name>
<proteinExistence type="predicted"/>
<reference evidence="1" key="1">
    <citation type="submission" date="2020-08" db="EMBL/GenBank/DDBJ databases">
        <title>Sulfitobacter aestuariivivens sp. nov., isolated from a tidal flat.</title>
        <authorList>
            <person name="Park S."/>
            <person name="Yoon J.-H."/>
        </authorList>
    </citation>
    <scope>NUCLEOTIDE SEQUENCE</scope>
    <source>
        <strain evidence="1">TSTF-M16</strain>
    </source>
</reference>
<evidence type="ECO:0000313" key="2">
    <source>
        <dbReference type="Proteomes" id="UP000635142"/>
    </source>
</evidence>
<evidence type="ECO:0000313" key="1">
    <source>
        <dbReference type="EMBL" id="MBD3663564.1"/>
    </source>
</evidence>
<comment type="caution">
    <text evidence="1">The sequence shown here is derived from an EMBL/GenBank/DDBJ whole genome shotgun (WGS) entry which is preliminary data.</text>
</comment>
<dbReference type="Proteomes" id="UP000635142">
    <property type="component" value="Unassembled WGS sequence"/>
</dbReference>